<protein>
    <recommendedName>
        <fullName evidence="3">Cyclin-like domain-containing protein</fullName>
    </recommendedName>
</protein>
<feature type="domain" description="Cyclin-like" evidence="3">
    <location>
        <begin position="25"/>
        <end position="124"/>
    </location>
</feature>
<gene>
    <name evidence="4" type="ORF">PV327_011249</name>
</gene>
<dbReference type="InterPro" id="IPR043198">
    <property type="entry name" value="Cyclin/Ssn8"/>
</dbReference>
<dbReference type="PANTHER" id="PTHR10026">
    <property type="entry name" value="CYCLIN"/>
    <property type="match status" value="1"/>
</dbReference>
<dbReference type="Pfam" id="PF21797">
    <property type="entry name" value="CycT2-like_C"/>
    <property type="match status" value="1"/>
</dbReference>
<accession>A0AA39FL81</accession>
<evidence type="ECO:0000313" key="5">
    <source>
        <dbReference type="Proteomes" id="UP001168972"/>
    </source>
</evidence>
<sequence length="224" mass="26021">IADSPSHKMGIDEATETRYRQDAATRIQRFQRVGVPQMCINTAIIFMHRFYMWHSFVDFHRHAIAPTALFLVMKIHDKPMPLEFLIREAFPDLLRDIKESSIKNSEMYRELESDLLANENIMLKTLGFELTVGQPDECMARCCEMLKISPVTLKWAQVIATNSLHFTTLCIQYPPHIIGCFALYFVCKLSHLEIPLSTEGRPWYSYVNKSITEEILKQMMTTVQ</sequence>
<comment type="caution">
    <text evidence="4">The sequence shown here is derived from an EMBL/GenBank/DDBJ whole genome shotgun (WGS) entry which is preliminary data.</text>
</comment>
<reference evidence="4" key="1">
    <citation type="journal article" date="2023" name="bioRxiv">
        <title>Scaffold-level genome assemblies of two parasitoid biocontrol wasps reveal the parthenogenesis mechanism and an associated novel virus.</title>
        <authorList>
            <person name="Inwood S."/>
            <person name="Skelly J."/>
            <person name="Guhlin J."/>
            <person name="Harrop T."/>
            <person name="Goldson S."/>
            <person name="Dearden P."/>
        </authorList>
    </citation>
    <scope>NUCLEOTIDE SEQUENCE</scope>
    <source>
        <strain evidence="4">Lincoln</strain>
        <tissue evidence="4">Whole body</tissue>
    </source>
</reference>
<evidence type="ECO:0000313" key="4">
    <source>
        <dbReference type="EMBL" id="KAK0171470.1"/>
    </source>
</evidence>
<feature type="non-terminal residue" evidence="4">
    <location>
        <position position="1"/>
    </location>
</feature>
<dbReference type="InterPro" id="IPR006671">
    <property type="entry name" value="Cyclin_N"/>
</dbReference>
<dbReference type="SUPFAM" id="SSF47954">
    <property type="entry name" value="Cyclin-like"/>
    <property type="match status" value="2"/>
</dbReference>
<dbReference type="AlphaFoldDB" id="A0AA39FL81"/>
<dbReference type="Gene3D" id="1.10.472.10">
    <property type="entry name" value="Cyclin-like"/>
    <property type="match status" value="2"/>
</dbReference>
<proteinExistence type="inferred from homology"/>
<dbReference type="InterPro" id="IPR036915">
    <property type="entry name" value="Cyclin-like_sf"/>
</dbReference>
<feature type="non-terminal residue" evidence="4">
    <location>
        <position position="224"/>
    </location>
</feature>
<keyword evidence="5" id="KW-1185">Reference proteome</keyword>
<dbReference type="InterPro" id="IPR013763">
    <property type="entry name" value="Cyclin-like_dom"/>
</dbReference>
<keyword evidence="1 2" id="KW-0195">Cyclin</keyword>
<dbReference type="Pfam" id="PF00134">
    <property type="entry name" value="Cyclin_N"/>
    <property type="match status" value="1"/>
</dbReference>
<dbReference type="GO" id="GO:0016538">
    <property type="term" value="F:cyclin-dependent protein serine/threonine kinase regulator activity"/>
    <property type="evidence" value="ECO:0007669"/>
    <property type="project" value="InterPro"/>
</dbReference>
<dbReference type="Proteomes" id="UP001168972">
    <property type="component" value="Unassembled WGS sequence"/>
</dbReference>
<organism evidence="4 5">
    <name type="scientific">Microctonus hyperodae</name>
    <name type="common">Parasitoid wasp</name>
    <dbReference type="NCBI Taxonomy" id="165561"/>
    <lineage>
        <taxon>Eukaryota</taxon>
        <taxon>Metazoa</taxon>
        <taxon>Ecdysozoa</taxon>
        <taxon>Arthropoda</taxon>
        <taxon>Hexapoda</taxon>
        <taxon>Insecta</taxon>
        <taxon>Pterygota</taxon>
        <taxon>Neoptera</taxon>
        <taxon>Endopterygota</taxon>
        <taxon>Hymenoptera</taxon>
        <taxon>Apocrita</taxon>
        <taxon>Ichneumonoidea</taxon>
        <taxon>Braconidae</taxon>
        <taxon>Euphorinae</taxon>
        <taxon>Microctonus</taxon>
    </lineage>
</organism>
<evidence type="ECO:0000256" key="1">
    <source>
        <dbReference type="ARBA" id="ARBA00023127"/>
    </source>
</evidence>
<dbReference type="SMART" id="SM00385">
    <property type="entry name" value="CYCLIN"/>
    <property type="match status" value="1"/>
</dbReference>
<evidence type="ECO:0000256" key="2">
    <source>
        <dbReference type="RuleBase" id="RU000383"/>
    </source>
</evidence>
<dbReference type="EMBL" id="JAQQBR010000242">
    <property type="protein sequence ID" value="KAK0171470.1"/>
    <property type="molecule type" value="Genomic_DNA"/>
</dbReference>
<evidence type="ECO:0000259" key="3">
    <source>
        <dbReference type="SMART" id="SM00385"/>
    </source>
</evidence>
<dbReference type="GO" id="GO:0006357">
    <property type="term" value="P:regulation of transcription by RNA polymerase II"/>
    <property type="evidence" value="ECO:0007669"/>
    <property type="project" value="InterPro"/>
</dbReference>
<reference evidence="4" key="2">
    <citation type="submission" date="2023-03" db="EMBL/GenBank/DDBJ databases">
        <authorList>
            <person name="Inwood S.N."/>
            <person name="Skelly J.G."/>
            <person name="Guhlin J."/>
            <person name="Harrop T.W.R."/>
            <person name="Goldson S.G."/>
            <person name="Dearden P.K."/>
        </authorList>
    </citation>
    <scope>NUCLEOTIDE SEQUENCE</scope>
    <source>
        <strain evidence="4">Lincoln</strain>
        <tissue evidence="4">Whole body</tissue>
    </source>
</reference>
<name>A0AA39FL81_MICHY</name>
<comment type="similarity">
    <text evidence="2">Belongs to the cyclin family.</text>
</comment>